<dbReference type="GO" id="GO:0016020">
    <property type="term" value="C:membrane"/>
    <property type="evidence" value="ECO:0007669"/>
    <property type="project" value="TreeGrafter"/>
</dbReference>
<dbReference type="KEGG" id="clec:106662090"/>
<feature type="transmembrane region" description="Helical" evidence="1">
    <location>
        <begin position="156"/>
        <end position="178"/>
    </location>
</feature>
<keyword evidence="4" id="KW-1185">Reference proteome</keyword>
<evidence type="ECO:0000313" key="3">
    <source>
        <dbReference type="EnsemblMetazoa" id="XP_014241386.1"/>
    </source>
</evidence>
<protein>
    <recommendedName>
        <fullName evidence="5">Osiris 6</fullName>
    </recommendedName>
</protein>
<dbReference type="Proteomes" id="UP000494040">
    <property type="component" value="Unassembled WGS sequence"/>
</dbReference>
<dbReference type="GeneID" id="106662090"/>
<keyword evidence="1" id="KW-0472">Membrane</keyword>
<dbReference type="OrthoDB" id="8179503at2759"/>
<keyword evidence="1" id="KW-1133">Transmembrane helix</keyword>
<dbReference type="Pfam" id="PF07898">
    <property type="entry name" value="DUF1676"/>
    <property type="match status" value="1"/>
</dbReference>
<evidence type="ECO:0000313" key="4">
    <source>
        <dbReference type="Proteomes" id="UP000494040"/>
    </source>
</evidence>
<proteinExistence type="predicted"/>
<evidence type="ECO:0000256" key="1">
    <source>
        <dbReference type="SAM" id="Phobius"/>
    </source>
</evidence>
<dbReference type="InterPro" id="IPR012464">
    <property type="entry name" value="DUF1676"/>
</dbReference>
<reference evidence="3" key="1">
    <citation type="submission" date="2022-01" db="UniProtKB">
        <authorList>
            <consortium name="EnsemblMetazoa"/>
        </authorList>
    </citation>
    <scope>IDENTIFICATION</scope>
</reference>
<dbReference type="AlphaFoldDB" id="A0A8I6RFA3"/>
<sequence>MKYVVVLVLATLASAELEECFRKDSISCIQLELYRKAKGFFDQEKIELFGGLALTKKQVPAEERARSLKEDSDVENKLNSVNDVEAREDALENFALGRAGKLLEERSLTWNLTPLVSDITSVGRSISDSIPTEVKEGVSSFLNEGRGKKKKILRALLPLLLGLKLKLGGFLVLSYFVIALIAKKALLASIVSLAIAGFIAVKKLLSHQGGHEVHEVSHGWSGGYGGGGGVGGYSAGGWESYGGGHDAHGSYSNNVAHTIAYSGQKPASRSGVMRP</sequence>
<organism evidence="3 4">
    <name type="scientific">Cimex lectularius</name>
    <name type="common">Bed bug</name>
    <name type="synonym">Acanthia lectularia</name>
    <dbReference type="NCBI Taxonomy" id="79782"/>
    <lineage>
        <taxon>Eukaryota</taxon>
        <taxon>Metazoa</taxon>
        <taxon>Ecdysozoa</taxon>
        <taxon>Arthropoda</taxon>
        <taxon>Hexapoda</taxon>
        <taxon>Insecta</taxon>
        <taxon>Pterygota</taxon>
        <taxon>Neoptera</taxon>
        <taxon>Paraneoptera</taxon>
        <taxon>Hemiptera</taxon>
        <taxon>Heteroptera</taxon>
        <taxon>Panheteroptera</taxon>
        <taxon>Cimicomorpha</taxon>
        <taxon>Cimicidae</taxon>
        <taxon>Cimex</taxon>
    </lineage>
</organism>
<feature type="chain" id="PRO_5035179322" description="Osiris 6" evidence="2">
    <location>
        <begin position="16"/>
        <end position="275"/>
    </location>
</feature>
<feature type="signal peptide" evidence="2">
    <location>
        <begin position="1"/>
        <end position="15"/>
    </location>
</feature>
<keyword evidence="1" id="KW-0812">Transmembrane</keyword>
<dbReference type="PANTHER" id="PTHR21879:SF18">
    <property type="entry name" value="LD17368P"/>
    <property type="match status" value="1"/>
</dbReference>
<evidence type="ECO:0008006" key="5">
    <source>
        <dbReference type="Google" id="ProtNLM"/>
    </source>
</evidence>
<evidence type="ECO:0000256" key="2">
    <source>
        <dbReference type="SAM" id="SignalP"/>
    </source>
</evidence>
<dbReference type="OMA" id="HSIAYAG"/>
<dbReference type="EnsemblMetazoa" id="XM_014385900.1">
    <property type="protein sequence ID" value="XP_014241386.1"/>
    <property type="gene ID" value="LOC106662090"/>
</dbReference>
<dbReference type="RefSeq" id="XP_014241386.1">
    <property type="nucleotide sequence ID" value="XM_014385900.1"/>
</dbReference>
<name>A0A8I6RFA3_CIMLE</name>
<accession>A0A8I6RFA3</accession>
<dbReference type="PANTHER" id="PTHR21879">
    <property type="entry name" value="FI03362P-RELATED-RELATED"/>
    <property type="match status" value="1"/>
</dbReference>
<keyword evidence="2" id="KW-0732">Signal</keyword>
<dbReference type="CTD" id="40760"/>